<protein>
    <recommendedName>
        <fullName evidence="6">NAC domain-containing protein</fullName>
    </recommendedName>
</protein>
<dbReference type="GO" id="GO:0003677">
    <property type="term" value="F:DNA binding"/>
    <property type="evidence" value="ECO:0007669"/>
    <property type="project" value="UniProtKB-KW"/>
</dbReference>
<accession>A0ABD1G2Y0</accession>
<organism evidence="7 8">
    <name type="scientific">Salvia divinorum</name>
    <name type="common">Maria pastora</name>
    <name type="synonym">Diviner's sage</name>
    <dbReference type="NCBI Taxonomy" id="28513"/>
    <lineage>
        <taxon>Eukaryota</taxon>
        <taxon>Viridiplantae</taxon>
        <taxon>Streptophyta</taxon>
        <taxon>Embryophyta</taxon>
        <taxon>Tracheophyta</taxon>
        <taxon>Spermatophyta</taxon>
        <taxon>Magnoliopsida</taxon>
        <taxon>eudicotyledons</taxon>
        <taxon>Gunneridae</taxon>
        <taxon>Pentapetalae</taxon>
        <taxon>asterids</taxon>
        <taxon>lamiids</taxon>
        <taxon>Lamiales</taxon>
        <taxon>Lamiaceae</taxon>
        <taxon>Nepetoideae</taxon>
        <taxon>Mentheae</taxon>
        <taxon>Salviinae</taxon>
        <taxon>Salvia</taxon>
        <taxon>Salvia subgen. Calosphace</taxon>
    </lineage>
</organism>
<keyword evidence="8" id="KW-1185">Reference proteome</keyword>
<evidence type="ECO:0000256" key="4">
    <source>
        <dbReference type="ARBA" id="ARBA00023242"/>
    </source>
</evidence>
<feature type="domain" description="NAC" evidence="6">
    <location>
        <begin position="2"/>
        <end position="114"/>
    </location>
</feature>
<name>A0ABD1G2Y0_SALDI</name>
<dbReference type="PROSITE" id="PS51005">
    <property type="entry name" value="NAC"/>
    <property type="match status" value="1"/>
</dbReference>
<evidence type="ECO:0000256" key="1">
    <source>
        <dbReference type="ARBA" id="ARBA00023015"/>
    </source>
</evidence>
<dbReference type="AlphaFoldDB" id="A0ABD1G2Y0"/>
<keyword evidence="4" id="KW-0539">Nucleus</keyword>
<dbReference type="InterPro" id="IPR003441">
    <property type="entry name" value="NAC-dom"/>
</dbReference>
<sequence length="114" mass="12855">MFPLGIEFKPTGEHLIVGYLLPWVMGWKLQWDGIVEKQMYGENSPCEPWKVFSDVESGYHSKIEEKGAIKYTIYAFTTLLRASNSKRASRRAGKGTWGGQTGPKKIENSQTGAR</sequence>
<evidence type="ECO:0000256" key="5">
    <source>
        <dbReference type="SAM" id="MobiDB-lite"/>
    </source>
</evidence>
<evidence type="ECO:0000313" key="7">
    <source>
        <dbReference type="EMBL" id="KAL1538085.1"/>
    </source>
</evidence>
<feature type="region of interest" description="Disordered" evidence="5">
    <location>
        <begin position="83"/>
        <end position="114"/>
    </location>
</feature>
<dbReference type="Proteomes" id="UP001567538">
    <property type="component" value="Unassembled WGS sequence"/>
</dbReference>
<evidence type="ECO:0000259" key="6">
    <source>
        <dbReference type="PROSITE" id="PS51005"/>
    </source>
</evidence>
<dbReference type="SUPFAM" id="SSF101941">
    <property type="entry name" value="NAC domain"/>
    <property type="match status" value="1"/>
</dbReference>
<evidence type="ECO:0000256" key="3">
    <source>
        <dbReference type="ARBA" id="ARBA00023163"/>
    </source>
</evidence>
<comment type="caution">
    <text evidence="7">The sequence shown here is derived from an EMBL/GenBank/DDBJ whole genome shotgun (WGS) entry which is preliminary data.</text>
</comment>
<dbReference type="Pfam" id="PF02365">
    <property type="entry name" value="NAM"/>
    <property type="match status" value="1"/>
</dbReference>
<dbReference type="InterPro" id="IPR036093">
    <property type="entry name" value="NAC_dom_sf"/>
</dbReference>
<keyword evidence="1" id="KW-0805">Transcription regulation</keyword>
<evidence type="ECO:0000313" key="8">
    <source>
        <dbReference type="Proteomes" id="UP001567538"/>
    </source>
</evidence>
<evidence type="ECO:0000256" key="2">
    <source>
        <dbReference type="ARBA" id="ARBA00023125"/>
    </source>
</evidence>
<gene>
    <name evidence="7" type="ORF">AAHA92_26868</name>
</gene>
<keyword evidence="3" id="KW-0804">Transcription</keyword>
<reference evidence="7 8" key="1">
    <citation type="submission" date="2024-06" db="EMBL/GenBank/DDBJ databases">
        <title>A chromosome level genome sequence of Diviner's sage (Salvia divinorum).</title>
        <authorList>
            <person name="Ford S.A."/>
            <person name="Ro D.-K."/>
            <person name="Ness R.W."/>
            <person name="Phillips M.A."/>
        </authorList>
    </citation>
    <scope>NUCLEOTIDE SEQUENCE [LARGE SCALE GENOMIC DNA]</scope>
    <source>
        <strain evidence="7">SAF-2024a</strain>
        <tissue evidence="7">Leaf</tissue>
    </source>
</reference>
<dbReference type="Gene3D" id="2.170.150.80">
    <property type="entry name" value="NAC domain"/>
    <property type="match status" value="1"/>
</dbReference>
<dbReference type="EMBL" id="JBEAFC010000010">
    <property type="protein sequence ID" value="KAL1538085.1"/>
    <property type="molecule type" value="Genomic_DNA"/>
</dbReference>
<proteinExistence type="predicted"/>
<keyword evidence="2" id="KW-0238">DNA-binding</keyword>